<evidence type="ECO:0000313" key="1">
    <source>
        <dbReference type="EMBL" id="VEL32882.1"/>
    </source>
</evidence>
<protein>
    <submittedName>
        <fullName evidence="1">Uncharacterized protein</fullName>
    </submittedName>
</protein>
<accession>A0A448XBF3</accession>
<name>A0A448XBF3_9PLAT</name>
<comment type="caution">
    <text evidence="1">The sequence shown here is derived from an EMBL/GenBank/DDBJ whole genome shotgun (WGS) entry which is preliminary data.</text>
</comment>
<keyword evidence="2" id="KW-1185">Reference proteome</keyword>
<reference evidence="1" key="1">
    <citation type="submission" date="2018-11" db="EMBL/GenBank/DDBJ databases">
        <authorList>
            <consortium name="Pathogen Informatics"/>
        </authorList>
    </citation>
    <scope>NUCLEOTIDE SEQUENCE</scope>
</reference>
<dbReference type="Proteomes" id="UP000784294">
    <property type="component" value="Unassembled WGS sequence"/>
</dbReference>
<dbReference type="AlphaFoldDB" id="A0A448XBF3"/>
<organism evidence="1 2">
    <name type="scientific">Protopolystoma xenopodis</name>
    <dbReference type="NCBI Taxonomy" id="117903"/>
    <lineage>
        <taxon>Eukaryota</taxon>
        <taxon>Metazoa</taxon>
        <taxon>Spiralia</taxon>
        <taxon>Lophotrochozoa</taxon>
        <taxon>Platyhelminthes</taxon>
        <taxon>Monogenea</taxon>
        <taxon>Polyopisthocotylea</taxon>
        <taxon>Polystomatidea</taxon>
        <taxon>Polystomatidae</taxon>
        <taxon>Protopolystoma</taxon>
    </lineage>
</organism>
<gene>
    <name evidence="1" type="ORF">PXEA_LOCUS26322</name>
</gene>
<sequence>MIQRSSIRRSERLVIRYFIDLVILDSTKMVLFVDLAIRDLGISESALQQKNLRDPGILYSKIRRSCFLQLTNPTILDFTSRRSVYSRSDNPQSGD</sequence>
<evidence type="ECO:0000313" key="2">
    <source>
        <dbReference type="Proteomes" id="UP000784294"/>
    </source>
</evidence>
<proteinExistence type="predicted"/>
<dbReference type="EMBL" id="CAAALY010244814">
    <property type="protein sequence ID" value="VEL32882.1"/>
    <property type="molecule type" value="Genomic_DNA"/>
</dbReference>